<evidence type="ECO:0000313" key="1">
    <source>
        <dbReference type="EMBL" id="CAH1000325.1"/>
    </source>
</evidence>
<accession>A0ABM9B0K8</accession>
<comment type="caution">
    <text evidence="1">The sequence shown here is derived from an EMBL/GenBank/DDBJ whole genome shotgun (WGS) entry which is preliminary data.</text>
</comment>
<gene>
    <name evidence="1" type="ORF">LEM8419_01478</name>
</gene>
<protein>
    <recommendedName>
        <fullName evidence="3">DUF4352 domain-containing protein</fullName>
    </recommendedName>
</protein>
<dbReference type="Proteomes" id="UP000837803">
    <property type="component" value="Unassembled WGS sequence"/>
</dbReference>
<dbReference type="EMBL" id="CAKLPZ010000001">
    <property type="protein sequence ID" value="CAH1000325.1"/>
    <property type="molecule type" value="Genomic_DNA"/>
</dbReference>
<keyword evidence="2" id="KW-1185">Reference proteome</keyword>
<reference evidence="1" key="1">
    <citation type="submission" date="2021-12" db="EMBL/GenBank/DDBJ databases">
        <authorList>
            <person name="Rodrigo-Torres L."/>
            <person name="Arahal R. D."/>
            <person name="Lucena T."/>
        </authorList>
    </citation>
    <scope>NUCLEOTIDE SEQUENCE</scope>
    <source>
        <strain evidence="1">CECT 8419</strain>
    </source>
</reference>
<evidence type="ECO:0000313" key="2">
    <source>
        <dbReference type="Proteomes" id="UP000837803"/>
    </source>
</evidence>
<sequence length="263" mass="29528">MHYLYCLVLSLLLSGCGRPLQLVRVEPADPATVDRYFYGNAIQQEQQAGLTVETNFYDASPEYLIFDVSILNESDGDVLFDPVASMLYTSAQNGMHAIDPEVQVFTLDMDVLHQEKNRRTLNWVGGTLLAASTVYLLVDGSNAADAATTPNTTANTVTDLTLALSDAYWFAVQTSSLSERSGYDFDSPDPSSRFFWLDHSFRRTTIRPGERAVGKLVFPRSDDVTALRLEVWVEDRSFTFPFTQRLYRPGPNRSSQEVVRSLR</sequence>
<evidence type="ECO:0008006" key="3">
    <source>
        <dbReference type="Google" id="ProtNLM"/>
    </source>
</evidence>
<name>A0ABM9B0K8_9BACT</name>
<organism evidence="1 2">
    <name type="scientific">Neolewinella maritima</name>
    <dbReference type="NCBI Taxonomy" id="1383882"/>
    <lineage>
        <taxon>Bacteria</taxon>
        <taxon>Pseudomonadati</taxon>
        <taxon>Bacteroidota</taxon>
        <taxon>Saprospiria</taxon>
        <taxon>Saprospirales</taxon>
        <taxon>Lewinellaceae</taxon>
        <taxon>Neolewinella</taxon>
    </lineage>
</organism>
<dbReference type="RefSeq" id="WP_238750377.1">
    <property type="nucleotide sequence ID" value="NZ_CAKLPZ010000001.1"/>
</dbReference>
<proteinExistence type="predicted"/>